<keyword evidence="2" id="KW-0378">Hydrolase</keyword>
<organism evidence="2 3">
    <name type="scientific">Pararobbsia alpina</name>
    <dbReference type="NCBI Taxonomy" id="621374"/>
    <lineage>
        <taxon>Bacteria</taxon>
        <taxon>Pseudomonadati</taxon>
        <taxon>Pseudomonadota</taxon>
        <taxon>Betaproteobacteria</taxon>
        <taxon>Burkholderiales</taxon>
        <taxon>Burkholderiaceae</taxon>
        <taxon>Pararobbsia</taxon>
    </lineage>
</organism>
<dbReference type="InterPro" id="IPR033469">
    <property type="entry name" value="CYTH-like_dom_sf"/>
</dbReference>
<dbReference type="SUPFAM" id="SSF55154">
    <property type="entry name" value="CYTH-like phosphatases"/>
    <property type="match status" value="1"/>
</dbReference>
<protein>
    <submittedName>
        <fullName evidence="2">Inorganic triphosphatase</fullName>
        <ecNumber evidence="2">3.6.1.25</ecNumber>
    </submittedName>
</protein>
<dbReference type="SMART" id="SM01118">
    <property type="entry name" value="CYTH"/>
    <property type="match status" value="1"/>
</dbReference>
<dbReference type="Gene3D" id="2.40.320.10">
    <property type="entry name" value="Hypothetical Protein Pfu-838710-001"/>
    <property type="match status" value="1"/>
</dbReference>
<evidence type="ECO:0000259" key="1">
    <source>
        <dbReference type="PROSITE" id="PS51707"/>
    </source>
</evidence>
<dbReference type="InterPro" id="IPR039013">
    <property type="entry name" value="YgiF"/>
</dbReference>
<dbReference type="Proteomes" id="UP000494115">
    <property type="component" value="Unassembled WGS sequence"/>
</dbReference>
<keyword evidence="3" id="KW-1185">Reference proteome</keyword>
<sequence length="229" mass="25194">MSVESELKLALPREHATLARQVLDQLAGGAGRSIHLANVYYDTPALDLQRSRSALRLRLAGTHWLQTFKSGGGASAGLHRRHEWEMPVDRDALDADALLEAVEKDLGPAQSADSEERVSLQQALQSLRSALPQLSPLFRTDFTRTLWNLVDGDNQIEAALDEGEVSVGEGALRDTLPILEIELELKQGDEAALHRVATILRERIPGLAHDDISKAERGYRLRAKLQGTT</sequence>
<dbReference type="EC" id="3.6.1.25" evidence="2"/>
<evidence type="ECO:0000313" key="3">
    <source>
        <dbReference type="Proteomes" id="UP000494115"/>
    </source>
</evidence>
<dbReference type="RefSeq" id="WP_175106759.1">
    <property type="nucleotide sequence ID" value="NZ_CADIKM010000026.1"/>
</dbReference>
<reference evidence="2 3" key="1">
    <citation type="submission" date="2020-04" db="EMBL/GenBank/DDBJ databases">
        <authorList>
            <person name="De Canck E."/>
        </authorList>
    </citation>
    <scope>NUCLEOTIDE SEQUENCE [LARGE SCALE GENOMIC DNA]</scope>
    <source>
        <strain evidence="2 3">LMG 28138</strain>
    </source>
</reference>
<proteinExistence type="predicted"/>
<feature type="domain" description="CYTH" evidence="1">
    <location>
        <begin position="2"/>
        <end position="225"/>
    </location>
</feature>
<dbReference type="PROSITE" id="PS51707">
    <property type="entry name" value="CYTH"/>
    <property type="match status" value="1"/>
</dbReference>
<name>A0A6S7D6C6_9BURK</name>
<dbReference type="PANTHER" id="PTHR39569">
    <property type="entry name" value="INORGANIC TRIPHOSPHATASE"/>
    <property type="match status" value="1"/>
</dbReference>
<dbReference type="AlphaFoldDB" id="A0A6S7D6C6"/>
<dbReference type="GO" id="GO:0046872">
    <property type="term" value="F:metal ion binding"/>
    <property type="evidence" value="ECO:0007669"/>
    <property type="project" value="TreeGrafter"/>
</dbReference>
<accession>A0A6S7D6C6</accession>
<dbReference type="CDD" id="cd07756">
    <property type="entry name" value="CYTH-like_Pase_CHAD"/>
    <property type="match status" value="1"/>
</dbReference>
<evidence type="ECO:0000313" key="2">
    <source>
        <dbReference type="EMBL" id="CAB3797347.1"/>
    </source>
</evidence>
<dbReference type="EMBL" id="CADIKM010000026">
    <property type="protein sequence ID" value="CAB3797347.1"/>
    <property type="molecule type" value="Genomic_DNA"/>
</dbReference>
<dbReference type="Pfam" id="PF01928">
    <property type="entry name" value="CYTH"/>
    <property type="match status" value="1"/>
</dbReference>
<dbReference type="GO" id="GO:0050355">
    <property type="term" value="F:inorganic triphosphate phosphatase activity"/>
    <property type="evidence" value="ECO:0007669"/>
    <property type="project" value="UniProtKB-EC"/>
</dbReference>
<dbReference type="InterPro" id="IPR023577">
    <property type="entry name" value="CYTH_domain"/>
</dbReference>
<dbReference type="PANTHER" id="PTHR39569:SF1">
    <property type="entry name" value="INORGANIC TRIPHOSPHATASE"/>
    <property type="match status" value="1"/>
</dbReference>
<gene>
    <name evidence="2" type="primary">ygiF</name>
    <name evidence="2" type="ORF">LMG28138_04228</name>
</gene>